<dbReference type="HOGENOM" id="CLU_030558_0_1_0"/>
<dbReference type="OrthoDB" id="9805460at2"/>
<comment type="catalytic activity">
    <reaction evidence="3 4">
        <text>holo-[ACP] + malonyl-CoA = malonyl-[ACP] + CoA</text>
        <dbReference type="Rhea" id="RHEA:41792"/>
        <dbReference type="Rhea" id="RHEA-COMP:9623"/>
        <dbReference type="Rhea" id="RHEA-COMP:9685"/>
        <dbReference type="ChEBI" id="CHEBI:57287"/>
        <dbReference type="ChEBI" id="CHEBI:57384"/>
        <dbReference type="ChEBI" id="CHEBI:64479"/>
        <dbReference type="ChEBI" id="CHEBI:78449"/>
        <dbReference type="EC" id="2.3.1.39"/>
    </reaction>
</comment>
<dbReference type="InterPro" id="IPR016035">
    <property type="entry name" value="Acyl_Trfase/lysoPLipase"/>
</dbReference>
<evidence type="ECO:0000256" key="5">
    <source>
        <dbReference type="PIRSR" id="PIRSR000446-1"/>
    </source>
</evidence>
<evidence type="ECO:0000256" key="2">
    <source>
        <dbReference type="ARBA" id="ARBA00023315"/>
    </source>
</evidence>
<evidence type="ECO:0000256" key="4">
    <source>
        <dbReference type="PIRNR" id="PIRNR000446"/>
    </source>
</evidence>
<feature type="active site" evidence="5">
    <location>
        <position position="89"/>
    </location>
</feature>
<evidence type="ECO:0000313" key="8">
    <source>
        <dbReference type="Proteomes" id="UP000032809"/>
    </source>
</evidence>
<dbReference type="Proteomes" id="UP000032809">
    <property type="component" value="Chromosome I"/>
</dbReference>
<dbReference type="InterPro" id="IPR050858">
    <property type="entry name" value="Mal-CoA-ACP_Trans/PKS_FabD"/>
</dbReference>
<dbReference type="PANTHER" id="PTHR42681:SF1">
    <property type="entry name" value="MALONYL-COA-ACYL CARRIER PROTEIN TRANSACYLASE, MITOCHONDRIAL"/>
    <property type="match status" value="1"/>
</dbReference>
<feature type="domain" description="Malonyl-CoA:ACP transacylase (MAT)" evidence="6">
    <location>
        <begin position="5"/>
        <end position="291"/>
    </location>
</feature>
<dbReference type="NCBIfam" id="TIGR00128">
    <property type="entry name" value="fabD"/>
    <property type="match status" value="1"/>
</dbReference>
<dbReference type="PANTHER" id="PTHR42681">
    <property type="entry name" value="MALONYL-COA-ACYL CARRIER PROTEIN TRANSACYLASE, MITOCHONDRIAL"/>
    <property type="match status" value="1"/>
</dbReference>
<dbReference type="GO" id="GO:0005829">
    <property type="term" value="C:cytosol"/>
    <property type="evidence" value="ECO:0007669"/>
    <property type="project" value="TreeGrafter"/>
</dbReference>
<keyword evidence="2 4" id="KW-0012">Acyltransferase</keyword>
<dbReference type="InterPro" id="IPR014043">
    <property type="entry name" value="Acyl_transferase_dom"/>
</dbReference>
<dbReference type="FunFam" id="3.30.70.250:FF:000001">
    <property type="entry name" value="Malonyl CoA-acyl carrier protein transacylase"/>
    <property type="match status" value="1"/>
</dbReference>
<dbReference type="GO" id="GO:0006633">
    <property type="term" value="P:fatty acid biosynthetic process"/>
    <property type="evidence" value="ECO:0007669"/>
    <property type="project" value="TreeGrafter"/>
</dbReference>
<dbReference type="SUPFAM" id="SSF52151">
    <property type="entry name" value="FabD/lysophospholipase-like"/>
    <property type="match status" value="1"/>
</dbReference>
<dbReference type="PIRSF" id="PIRSF000446">
    <property type="entry name" value="Mct"/>
    <property type="match status" value="1"/>
</dbReference>
<dbReference type="STRING" id="1006576.DTL3_0527"/>
<dbReference type="InterPro" id="IPR024925">
    <property type="entry name" value="Malonyl_CoA-ACP_transAc"/>
</dbReference>
<dbReference type="SMART" id="SM00827">
    <property type="entry name" value="PKS_AT"/>
    <property type="match status" value="1"/>
</dbReference>
<keyword evidence="1 4" id="KW-0808">Transferase</keyword>
<accession>A0A0C7NWW4</accession>
<keyword evidence="8" id="KW-1185">Reference proteome</keyword>
<proteinExistence type="inferred from homology"/>
<dbReference type="SUPFAM" id="SSF55048">
    <property type="entry name" value="Probable ACP-binding domain of malonyl-CoA ACP transacylase"/>
    <property type="match status" value="1"/>
</dbReference>
<dbReference type="KEGG" id="dtn:DTL3_0527"/>
<name>A0A0C7NWW4_DEFTU</name>
<dbReference type="EMBL" id="LN824141">
    <property type="protein sequence ID" value="CEP77848.1"/>
    <property type="molecule type" value="Genomic_DNA"/>
</dbReference>
<dbReference type="InterPro" id="IPR001227">
    <property type="entry name" value="Ac_transferase_dom_sf"/>
</dbReference>
<dbReference type="InterPro" id="IPR004410">
    <property type="entry name" value="Malonyl_CoA-ACP_transAc_FabD"/>
</dbReference>
<dbReference type="Gene3D" id="3.40.366.10">
    <property type="entry name" value="Malonyl-Coenzyme A Acyl Carrier Protein, domain 2"/>
    <property type="match status" value="1"/>
</dbReference>
<protein>
    <recommendedName>
        <fullName evidence="4">Malonyl CoA-acyl carrier protein transacylase</fullName>
        <ecNumber evidence="4">2.3.1.39</ecNumber>
    </recommendedName>
</protein>
<reference evidence="8" key="1">
    <citation type="submission" date="2014-11" db="EMBL/GenBank/DDBJ databases">
        <authorList>
            <person name="Wibberg D."/>
        </authorList>
    </citation>
    <scope>NUCLEOTIDE SEQUENCE [LARGE SCALE GENOMIC DNA]</scope>
    <source>
        <strain evidence="8">L3</strain>
    </source>
</reference>
<dbReference type="PATRIC" id="fig|1006576.9.peg.516"/>
<gene>
    <name evidence="7" type="primary">fabD</name>
    <name evidence="7" type="ORF">DTL3_0527</name>
</gene>
<dbReference type="Gene3D" id="3.30.70.250">
    <property type="entry name" value="Malonyl-CoA ACP transacylase, ACP-binding"/>
    <property type="match status" value="1"/>
</dbReference>
<comment type="similarity">
    <text evidence="4">Belongs to the fabD family.</text>
</comment>
<evidence type="ECO:0000256" key="3">
    <source>
        <dbReference type="ARBA" id="ARBA00048462"/>
    </source>
</evidence>
<sequence length="291" mass="32728">MRCFVFTGQGSQFLGMGKDILELKPEYNIYFDKVKEKIGIDIKQIIFGDDEKELTLTQNAQVAILTISYMKYLYALSQGIIPDVVAGHSLGEWTAILAAEVISFEDAVEAVYYRGLYMSEAIEPGKGGMAAILGLDLSEIERVLKNYPNVQIANYNSPAQIVISGEMEELLISMEKLKENGAKKVIPLNVSGPFHSKFLKEAEDRLRKKIETLTFNNPKIPIVQNVSAKFETDPEVIKENIIKQITSPVRWIECVEECIKNGVDEFVEIGPTQVLTKFIKQINKNVKLVNF</sequence>
<dbReference type="RefSeq" id="WP_045087403.1">
    <property type="nucleotide sequence ID" value="NZ_LN824141.1"/>
</dbReference>
<dbReference type="InterPro" id="IPR016036">
    <property type="entry name" value="Malonyl_transacylase_ACP-bd"/>
</dbReference>
<dbReference type="Pfam" id="PF00698">
    <property type="entry name" value="Acyl_transf_1"/>
    <property type="match status" value="1"/>
</dbReference>
<dbReference type="AlphaFoldDB" id="A0A0C7NWW4"/>
<dbReference type="EC" id="2.3.1.39" evidence="4"/>
<evidence type="ECO:0000256" key="1">
    <source>
        <dbReference type="ARBA" id="ARBA00022679"/>
    </source>
</evidence>
<evidence type="ECO:0000313" key="7">
    <source>
        <dbReference type="EMBL" id="CEP77848.1"/>
    </source>
</evidence>
<organism evidence="7 8">
    <name type="scientific">Defluviitoga tunisiensis</name>
    <dbReference type="NCBI Taxonomy" id="1006576"/>
    <lineage>
        <taxon>Bacteria</taxon>
        <taxon>Thermotogati</taxon>
        <taxon>Thermotogota</taxon>
        <taxon>Thermotogae</taxon>
        <taxon>Petrotogales</taxon>
        <taxon>Petrotogaceae</taxon>
        <taxon>Defluviitoga</taxon>
    </lineage>
</organism>
<dbReference type="GO" id="GO:0004314">
    <property type="term" value="F:[acyl-carrier-protein] S-malonyltransferase activity"/>
    <property type="evidence" value="ECO:0007669"/>
    <property type="project" value="UniProtKB-EC"/>
</dbReference>
<evidence type="ECO:0000259" key="6">
    <source>
        <dbReference type="SMART" id="SM00827"/>
    </source>
</evidence>
<feature type="active site" evidence="5">
    <location>
        <position position="195"/>
    </location>
</feature>